<keyword evidence="9 12" id="KW-1133">Transmembrane helix</keyword>
<dbReference type="GO" id="GO:0090589">
    <property type="term" value="F:protein-phosphocysteine-trehalose phosphotransferase system transporter activity"/>
    <property type="evidence" value="ECO:0007669"/>
    <property type="project" value="TreeGrafter"/>
</dbReference>
<accession>A0A1H7X0F9</accession>
<evidence type="ECO:0000256" key="8">
    <source>
        <dbReference type="ARBA" id="ARBA00022777"/>
    </source>
</evidence>
<dbReference type="AlphaFoldDB" id="A0A1H7X0F9"/>
<dbReference type="InterPro" id="IPR011055">
    <property type="entry name" value="Dup_hybrid_motif"/>
</dbReference>
<dbReference type="NCBIfam" id="TIGR00830">
    <property type="entry name" value="PTBA"/>
    <property type="match status" value="1"/>
</dbReference>
<dbReference type="InterPro" id="IPR001127">
    <property type="entry name" value="PTS_EIIA_1_perm"/>
</dbReference>
<evidence type="ECO:0000259" key="13">
    <source>
        <dbReference type="PROSITE" id="PS51093"/>
    </source>
</evidence>
<evidence type="ECO:0000256" key="5">
    <source>
        <dbReference type="ARBA" id="ARBA00022679"/>
    </source>
</evidence>
<evidence type="ECO:0000256" key="11">
    <source>
        <dbReference type="PROSITE-ProRule" id="PRU00421"/>
    </source>
</evidence>
<dbReference type="InterPro" id="IPR001996">
    <property type="entry name" value="PTS_IIB_1"/>
</dbReference>
<dbReference type="InterPro" id="IPR003352">
    <property type="entry name" value="PTS_EIIC"/>
</dbReference>
<dbReference type="eggNOG" id="COG1264">
    <property type="taxonomic scope" value="Bacteria"/>
</dbReference>
<dbReference type="GO" id="GO:0008982">
    <property type="term" value="F:protein-N(PI)-phosphohistidine-sugar phosphotransferase activity"/>
    <property type="evidence" value="ECO:0007669"/>
    <property type="project" value="InterPro"/>
</dbReference>
<keyword evidence="3" id="KW-1003">Cell membrane</keyword>
<feature type="transmembrane region" description="Helical" evidence="12">
    <location>
        <begin position="140"/>
        <end position="159"/>
    </location>
</feature>
<dbReference type="GO" id="GO:0009401">
    <property type="term" value="P:phosphoenolpyruvate-dependent sugar phosphotransferase system"/>
    <property type="evidence" value="ECO:0007669"/>
    <property type="project" value="UniProtKB-KW"/>
</dbReference>
<dbReference type="SUPFAM" id="SSF51261">
    <property type="entry name" value="Duplicated hybrid motif"/>
    <property type="match status" value="1"/>
</dbReference>
<feature type="transmembrane region" description="Helical" evidence="12">
    <location>
        <begin position="106"/>
        <end position="128"/>
    </location>
</feature>
<dbReference type="CDD" id="cd00212">
    <property type="entry name" value="PTS_IIB_glc"/>
    <property type="match status" value="1"/>
</dbReference>
<dbReference type="PROSITE" id="PS00371">
    <property type="entry name" value="PTS_EIIA_TYPE_1_HIS"/>
    <property type="match status" value="1"/>
</dbReference>
<comment type="subcellular location">
    <subcellularLocation>
        <location evidence="1">Cell membrane</location>
        <topology evidence="1">Multi-pass membrane protein</topology>
    </subcellularLocation>
</comment>
<keyword evidence="7 12" id="KW-0812">Transmembrane</keyword>
<feature type="transmembrane region" description="Helical" evidence="12">
    <location>
        <begin position="195"/>
        <end position="219"/>
    </location>
</feature>
<dbReference type="Proteomes" id="UP000183015">
    <property type="component" value="Unassembled WGS sequence"/>
</dbReference>
<dbReference type="Gene3D" id="3.30.1360.60">
    <property type="entry name" value="Glucose permease domain IIB"/>
    <property type="match status" value="1"/>
</dbReference>
<feature type="transmembrane region" description="Helical" evidence="12">
    <location>
        <begin position="419"/>
        <end position="442"/>
    </location>
</feature>
<protein>
    <submittedName>
        <fullName evidence="16">PTS system, beta-glucosides-specific IIC component</fullName>
    </submittedName>
</protein>
<dbReference type="FunFam" id="2.70.70.10:FF:000001">
    <property type="entry name" value="PTS system glucose-specific IIA component"/>
    <property type="match status" value="1"/>
</dbReference>
<evidence type="ECO:0000256" key="2">
    <source>
        <dbReference type="ARBA" id="ARBA00022448"/>
    </source>
</evidence>
<dbReference type="InterPro" id="IPR013013">
    <property type="entry name" value="PTS_EIIC_1"/>
</dbReference>
<keyword evidence="10 12" id="KW-0472">Membrane</keyword>
<proteinExistence type="predicted"/>
<dbReference type="eggNOG" id="COG2190">
    <property type="taxonomic scope" value="Bacteria"/>
</dbReference>
<feature type="domain" description="PTS EIIA type-1" evidence="13">
    <location>
        <begin position="482"/>
        <end position="584"/>
    </location>
</feature>
<dbReference type="NCBIfam" id="TIGR01995">
    <property type="entry name" value="PTS-II-ABC-beta"/>
    <property type="match status" value="1"/>
</dbReference>
<dbReference type="SUPFAM" id="SSF55604">
    <property type="entry name" value="Glucose permease domain IIB"/>
    <property type="match status" value="1"/>
</dbReference>
<evidence type="ECO:0000256" key="3">
    <source>
        <dbReference type="ARBA" id="ARBA00022475"/>
    </source>
</evidence>
<feature type="domain" description="PTS EIIB type-1" evidence="14">
    <location>
        <begin position="4"/>
        <end position="86"/>
    </location>
</feature>
<evidence type="ECO:0000256" key="1">
    <source>
        <dbReference type="ARBA" id="ARBA00004651"/>
    </source>
</evidence>
<dbReference type="RefSeq" id="WP_042452562.1">
    <property type="nucleotide sequence ID" value="NZ_BBPN01000025.1"/>
</dbReference>
<evidence type="ECO:0000256" key="12">
    <source>
        <dbReference type="SAM" id="Phobius"/>
    </source>
</evidence>
<dbReference type="InterPro" id="IPR011297">
    <property type="entry name" value="PTS_IIABC_b_glu"/>
</dbReference>
<dbReference type="PANTHER" id="PTHR30175">
    <property type="entry name" value="PHOSPHOTRANSFERASE SYSTEM TRANSPORT PROTEIN"/>
    <property type="match status" value="1"/>
</dbReference>
<keyword evidence="17" id="KW-1185">Reference proteome</keyword>
<dbReference type="EMBL" id="FOAZ01000022">
    <property type="protein sequence ID" value="SEM26609.1"/>
    <property type="molecule type" value="Genomic_DNA"/>
</dbReference>
<evidence type="ECO:0000256" key="4">
    <source>
        <dbReference type="ARBA" id="ARBA00022597"/>
    </source>
</evidence>
<feature type="transmembrane region" description="Helical" evidence="12">
    <location>
        <begin position="239"/>
        <end position="261"/>
    </location>
</feature>
<feature type="transmembrane region" description="Helical" evidence="12">
    <location>
        <begin position="351"/>
        <end position="371"/>
    </location>
</feature>
<dbReference type="Pfam" id="PF00358">
    <property type="entry name" value="PTS_EIIA_1"/>
    <property type="match status" value="1"/>
</dbReference>
<keyword evidence="8" id="KW-0418">Kinase</keyword>
<dbReference type="PROSITE" id="PS51098">
    <property type="entry name" value="PTS_EIIB_TYPE_1"/>
    <property type="match status" value="1"/>
</dbReference>
<dbReference type="PROSITE" id="PS01035">
    <property type="entry name" value="PTS_EIIB_TYPE_1_CYS"/>
    <property type="match status" value="1"/>
</dbReference>
<dbReference type="Gene3D" id="2.70.70.10">
    <property type="entry name" value="Glucose Permease (Domain IIA)"/>
    <property type="match status" value="1"/>
</dbReference>
<dbReference type="PANTHER" id="PTHR30175:SF1">
    <property type="entry name" value="PTS SYSTEM ARBUTIN-, CELLOBIOSE-, AND SALICIN-SPECIFIC EIIBC COMPONENT-RELATED"/>
    <property type="match status" value="1"/>
</dbReference>
<feature type="domain" description="PTS EIIC type-1" evidence="15">
    <location>
        <begin position="101"/>
        <end position="456"/>
    </location>
</feature>
<dbReference type="GO" id="GO:0005886">
    <property type="term" value="C:plasma membrane"/>
    <property type="evidence" value="ECO:0007669"/>
    <property type="project" value="UniProtKB-SubCell"/>
</dbReference>
<reference evidence="17" key="1">
    <citation type="submission" date="2016-10" db="EMBL/GenBank/DDBJ databases">
        <authorList>
            <person name="Varghese N."/>
        </authorList>
    </citation>
    <scope>NUCLEOTIDE SEQUENCE [LARGE SCALE GENOMIC DNA]</scope>
    <source>
        <strain evidence="17">DSM 45096 / BCRC 16803 / CGMCC 4.1857 / CIP 109030 / JCM 12277 / KCTC 19219 / NBRC 100920 / 33214</strain>
    </source>
</reference>
<evidence type="ECO:0000313" key="17">
    <source>
        <dbReference type="Proteomes" id="UP000183015"/>
    </source>
</evidence>
<dbReference type="PROSITE" id="PS51103">
    <property type="entry name" value="PTS_EIIC_TYPE_1"/>
    <property type="match status" value="1"/>
</dbReference>
<dbReference type="InterPro" id="IPR050558">
    <property type="entry name" value="PTS_Sugar-Specific_Components"/>
</dbReference>
<evidence type="ECO:0000256" key="10">
    <source>
        <dbReference type="ARBA" id="ARBA00023136"/>
    </source>
</evidence>
<dbReference type="GO" id="GO:0016301">
    <property type="term" value="F:kinase activity"/>
    <property type="evidence" value="ECO:0007669"/>
    <property type="project" value="UniProtKB-KW"/>
</dbReference>
<feature type="active site" description="Phosphocysteine intermediate; for EIIB activity" evidence="11">
    <location>
        <position position="26"/>
    </location>
</feature>
<dbReference type="PROSITE" id="PS51093">
    <property type="entry name" value="PTS_EIIA_TYPE_1"/>
    <property type="match status" value="1"/>
</dbReference>
<sequence>MNHRTTAERVLAGVGGEQNVASLAHCATRLRFKVKDATAVDKSSLEATPGVVAVVEAGGQLQVVIGNEVPRVFAEIGAIATLGDAADGNAPKGSLLARTIDMISGIFLPLLWPMAGAGMLKALLALVVKVGWLSAASNESLVLNAAGDALFYFLPVLLAATAAKRFGANQYVSMAIAGSLLYPAIVQLHDKGEAVHFLGLPMVLISYASSVLPILLAVWVQSQVERFFGRVLHSSVRSFLTPMLTLAVVVPVTLLSIGPLADYAGKGVSSGVTWVFGLSPFVGGALLGGFWQVLVMFGLHWGVVPVMINDLSTQGHSVLSGPLVPAVLAQVGAGAAVFLRTRNRGLKGLAGTGAVSGFLAGVTEPLVYGVTLRLKKPFIYACVAAAVGGGIACSGGSAANTFALASALTLPAYLSVGNFTLQLIGCAVALGLGFALTMVLGFKDIPEEASEAEETPTTAGSGPVEVTAPVAGAVLPLDQVPDPMFSAGLLGDGAAITPSSGEVHAPVEGTLVSAMPHAYGIRTHDGVEVLVHVGIDTVQLHGEHFTQAVQQGAEVEQGQLLGEFDIDAILAAGYDPVTMVVVTAAPDELGPVTPTDSTELRSGEALLTLA</sequence>
<keyword evidence="2" id="KW-0813">Transport</keyword>
<keyword evidence="4" id="KW-0762">Sugar transport</keyword>
<dbReference type="InterPro" id="IPR018113">
    <property type="entry name" value="PTrfase_EIIB_Cys"/>
</dbReference>
<keyword evidence="5" id="KW-0808">Transferase</keyword>
<evidence type="ECO:0000256" key="6">
    <source>
        <dbReference type="ARBA" id="ARBA00022683"/>
    </source>
</evidence>
<feature type="transmembrane region" description="Helical" evidence="12">
    <location>
        <begin position="281"/>
        <end position="306"/>
    </location>
</feature>
<gene>
    <name evidence="16" type="ORF">SAMN05414137_12210</name>
</gene>
<dbReference type="eggNOG" id="COG1263">
    <property type="taxonomic scope" value="Bacteria"/>
</dbReference>
<evidence type="ECO:0000256" key="9">
    <source>
        <dbReference type="ARBA" id="ARBA00022989"/>
    </source>
</evidence>
<dbReference type="Pfam" id="PF00367">
    <property type="entry name" value="PTS_EIIB"/>
    <property type="match status" value="1"/>
</dbReference>
<dbReference type="STRING" id="235985.SAMN05414137_12210"/>
<evidence type="ECO:0000259" key="15">
    <source>
        <dbReference type="PROSITE" id="PS51103"/>
    </source>
</evidence>
<evidence type="ECO:0000256" key="7">
    <source>
        <dbReference type="ARBA" id="ARBA00022692"/>
    </source>
</evidence>
<feature type="transmembrane region" description="Helical" evidence="12">
    <location>
        <begin position="171"/>
        <end position="189"/>
    </location>
</feature>
<organism evidence="16 17">
    <name type="scientific">Streptacidiphilus jiangxiensis</name>
    <dbReference type="NCBI Taxonomy" id="235985"/>
    <lineage>
        <taxon>Bacteria</taxon>
        <taxon>Bacillati</taxon>
        <taxon>Actinomycetota</taxon>
        <taxon>Actinomycetes</taxon>
        <taxon>Kitasatosporales</taxon>
        <taxon>Streptomycetaceae</taxon>
        <taxon>Streptacidiphilus</taxon>
    </lineage>
</organism>
<dbReference type="FunFam" id="3.30.1360.60:FF:000001">
    <property type="entry name" value="PTS system glucose-specific IIBC component PtsG"/>
    <property type="match status" value="1"/>
</dbReference>
<evidence type="ECO:0000259" key="14">
    <source>
        <dbReference type="PROSITE" id="PS51098"/>
    </source>
</evidence>
<dbReference type="Pfam" id="PF02378">
    <property type="entry name" value="PTS_EIIC"/>
    <property type="match status" value="1"/>
</dbReference>
<dbReference type="GO" id="GO:0015771">
    <property type="term" value="P:trehalose transport"/>
    <property type="evidence" value="ECO:0007669"/>
    <property type="project" value="TreeGrafter"/>
</dbReference>
<keyword evidence="6" id="KW-0598">Phosphotransferase system</keyword>
<feature type="transmembrane region" description="Helical" evidence="12">
    <location>
        <begin position="318"/>
        <end position="339"/>
    </location>
</feature>
<feature type="transmembrane region" description="Helical" evidence="12">
    <location>
        <begin position="378"/>
        <end position="399"/>
    </location>
</feature>
<evidence type="ECO:0000313" key="16">
    <source>
        <dbReference type="EMBL" id="SEM26609.1"/>
    </source>
</evidence>
<name>A0A1H7X0F9_STRJI</name>
<dbReference type="InterPro" id="IPR036878">
    <property type="entry name" value="Glu_permease_IIB"/>
</dbReference>